<dbReference type="Pfam" id="PF00892">
    <property type="entry name" value="EamA"/>
    <property type="match status" value="2"/>
</dbReference>
<dbReference type="GO" id="GO:0016020">
    <property type="term" value="C:membrane"/>
    <property type="evidence" value="ECO:0007669"/>
    <property type="project" value="UniProtKB-SubCell"/>
</dbReference>
<keyword evidence="2 5" id="KW-0812">Transmembrane</keyword>
<feature type="transmembrane region" description="Helical" evidence="5">
    <location>
        <begin position="132"/>
        <end position="151"/>
    </location>
</feature>
<name>A0A4S2GX28_9PROT</name>
<evidence type="ECO:0000259" key="6">
    <source>
        <dbReference type="Pfam" id="PF00892"/>
    </source>
</evidence>
<dbReference type="PANTHER" id="PTHR32322:SF9">
    <property type="entry name" value="AMINO-ACID METABOLITE EFFLUX PUMP-RELATED"/>
    <property type="match status" value="1"/>
</dbReference>
<keyword evidence="3 5" id="KW-1133">Transmembrane helix</keyword>
<proteinExistence type="predicted"/>
<evidence type="ECO:0000313" key="8">
    <source>
        <dbReference type="Proteomes" id="UP000308054"/>
    </source>
</evidence>
<reference evidence="7 8" key="1">
    <citation type="journal article" date="2017" name="Int. J. Syst. Evol. Microbiol.">
        <title>Marinicauda algicola sp. nov., isolated from a marine red alga Rhodosorus marinus.</title>
        <authorList>
            <person name="Jeong S.E."/>
            <person name="Jeon S.H."/>
            <person name="Chun B.H."/>
            <person name="Kim D.W."/>
            <person name="Jeon C.O."/>
        </authorList>
    </citation>
    <scope>NUCLEOTIDE SEQUENCE [LARGE SCALE GENOMIC DNA]</scope>
    <source>
        <strain evidence="7 8">JCM 31718</strain>
    </source>
</reference>
<dbReference type="InterPro" id="IPR000620">
    <property type="entry name" value="EamA_dom"/>
</dbReference>
<dbReference type="RefSeq" id="WP_135997252.1">
    <property type="nucleotide sequence ID" value="NZ_CP071057.1"/>
</dbReference>
<evidence type="ECO:0000313" key="7">
    <source>
        <dbReference type="EMBL" id="TGY87647.1"/>
    </source>
</evidence>
<evidence type="ECO:0000256" key="3">
    <source>
        <dbReference type="ARBA" id="ARBA00022989"/>
    </source>
</evidence>
<gene>
    <name evidence="7" type="ORF">E5163_14540</name>
</gene>
<evidence type="ECO:0000256" key="5">
    <source>
        <dbReference type="SAM" id="Phobius"/>
    </source>
</evidence>
<keyword evidence="8" id="KW-1185">Reference proteome</keyword>
<dbReference type="AlphaFoldDB" id="A0A4S2GX28"/>
<dbReference type="SUPFAM" id="SSF103481">
    <property type="entry name" value="Multidrug resistance efflux transporter EmrE"/>
    <property type="match status" value="2"/>
</dbReference>
<comment type="subcellular location">
    <subcellularLocation>
        <location evidence="1">Membrane</location>
        <topology evidence="1">Multi-pass membrane protein</topology>
    </subcellularLocation>
</comment>
<evidence type="ECO:0000256" key="1">
    <source>
        <dbReference type="ARBA" id="ARBA00004141"/>
    </source>
</evidence>
<feature type="transmembrane region" description="Helical" evidence="5">
    <location>
        <begin position="188"/>
        <end position="206"/>
    </location>
</feature>
<feature type="transmembrane region" description="Helical" evidence="5">
    <location>
        <begin position="70"/>
        <end position="92"/>
    </location>
</feature>
<feature type="transmembrane region" description="Helical" evidence="5">
    <location>
        <begin position="12"/>
        <end position="32"/>
    </location>
</feature>
<dbReference type="Proteomes" id="UP000308054">
    <property type="component" value="Unassembled WGS sequence"/>
</dbReference>
<feature type="transmembrane region" description="Helical" evidence="5">
    <location>
        <begin position="98"/>
        <end position="120"/>
    </location>
</feature>
<feature type="transmembrane region" description="Helical" evidence="5">
    <location>
        <begin position="218"/>
        <end position="239"/>
    </location>
</feature>
<dbReference type="PANTHER" id="PTHR32322">
    <property type="entry name" value="INNER MEMBRANE TRANSPORTER"/>
    <property type="match status" value="1"/>
</dbReference>
<protein>
    <submittedName>
        <fullName evidence="7">EamA/RhaT family transporter</fullName>
    </submittedName>
</protein>
<dbReference type="OrthoDB" id="9810556at2"/>
<feature type="transmembrane region" description="Helical" evidence="5">
    <location>
        <begin position="38"/>
        <end position="58"/>
    </location>
</feature>
<evidence type="ECO:0000256" key="4">
    <source>
        <dbReference type="ARBA" id="ARBA00023136"/>
    </source>
</evidence>
<keyword evidence="4 5" id="KW-0472">Membrane</keyword>
<sequence length="298" mass="30518">MTPERPGVQGWGGLVVLALVWGSAFAFIRVGVETLPPSLVAFGRLAVAALALTAWMVYRRRRLPPLADPRWLWLAALGLFGNALPFTLIAAGQTTVPSGVAGILMGMTPLAIIAAAHFVLPNERLTAWKAAGFLMGFAGIVMLTGPAALAGMLEADFLGQLAILAATLCYATHAIAYQRMPEMAPSAVAAGSMICAALLAAPLAAFDAMAGPALAPSAASLGAVLVLGLFPTALAGIVYMMIARKVGAAFIAMINYVVPVVAALIGVALGETLGLNAFLALAVILAGIAVARRRPAPR</sequence>
<evidence type="ECO:0000256" key="2">
    <source>
        <dbReference type="ARBA" id="ARBA00022692"/>
    </source>
</evidence>
<organism evidence="7 8">
    <name type="scientific">Marinicauda algicola</name>
    <dbReference type="NCBI Taxonomy" id="2029849"/>
    <lineage>
        <taxon>Bacteria</taxon>
        <taxon>Pseudomonadati</taxon>
        <taxon>Pseudomonadota</taxon>
        <taxon>Alphaproteobacteria</taxon>
        <taxon>Maricaulales</taxon>
        <taxon>Maricaulaceae</taxon>
        <taxon>Marinicauda</taxon>
    </lineage>
</organism>
<feature type="transmembrane region" description="Helical" evidence="5">
    <location>
        <begin position="246"/>
        <end position="267"/>
    </location>
</feature>
<comment type="caution">
    <text evidence="7">The sequence shown here is derived from an EMBL/GenBank/DDBJ whole genome shotgun (WGS) entry which is preliminary data.</text>
</comment>
<feature type="transmembrane region" description="Helical" evidence="5">
    <location>
        <begin position="273"/>
        <end position="291"/>
    </location>
</feature>
<dbReference type="InterPro" id="IPR037185">
    <property type="entry name" value="EmrE-like"/>
</dbReference>
<feature type="domain" description="EamA" evidence="6">
    <location>
        <begin position="14"/>
        <end position="144"/>
    </location>
</feature>
<dbReference type="InterPro" id="IPR050638">
    <property type="entry name" value="AA-Vitamin_Transporters"/>
</dbReference>
<dbReference type="EMBL" id="SRXW01000005">
    <property type="protein sequence ID" value="TGY87647.1"/>
    <property type="molecule type" value="Genomic_DNA"/>
</dbReference>
<accession>A0A4S2GX28</accession>
<feature type="transmembrane region" description="Helical" evidence="5">
    <location>
        <begin position="157"/>
        <end position="176"/>
    </location>
</feature>
<feature type="domain" description="EamA" evidence="6">
    <location>
        <begin position="158"/>
        <end position="290"/>
    </location>
</feature>